<protein>
    <submittedName>
        <fullName evidence="2">Uncharacterized protein</fullName>
    </submittedName>
</protein>
<proteinExistence type="predicted"/>
<sequence length="136" mass="15465">MQSIQYVMANIKIPIQIDTKGKTAPLMEYISIAIEKCDALPQKSVENIKDISIIDLINSALLDTTSYQSAPHMSIEATEPVSEDEDKIDEKEDPVHKPLSVSKLELETKKRGRVRQNTTFKHKHRAFSRYSVKNHS</sequence>
<evidence type="ECO:0000313" key="2">
    <source>
        <dbReference type="EMBL" id="QHT18147.1"/>
    </source>
</evidence>
<feature type="region of interest" description="Disordered" evidence="1">
    <location>
        <begin position="71"/>
        <end position="99"/>
    </location>
</feature>
<name>A0A6C0DNG6_9ZZZZ</name>
<dbReference type="AlphaFoldDB" id="A0A6C0DNG6"/>
<dbReference type="EMBL" id="MN739648">
    <property type="protein sequence ID" value="QHT18147.1"/>
    <property type="molecule type" value="Genomic_DNA"/>
</dbReference>
<reference evidence="2" key="1">
    <citation type="journal article" date="2020" name="Nature">
        <title>Giant virus diversity and host interactions through global metagenomics.</title>
        <authorList>
            <person name="Schulz F."/>
            <person name="Roux S."/>
            <person name="Paez-Espino D."/>
            <person name="Jungbluth S."/>
            <person name="Walsh D.A."/>
            <person name="Denef V.J."/>
            <person name="McMahon K.D."/>
            <person name="Konstantinidis K.T."/>
            <person name="Eloe-Fadrosh E.A."/>
            <person name="Kyrpides N.C."/>
            <person name="Woyke T."/>
        </authorList>
    </citation>
    <scope>NUCLEOTIDE SEQUENCE</scope>
    <source>
        <strain evidence="2">GVMAG-M-3300023174-3</strain>
    </source>
</reference>
<accession>A0A6C0DNG6</accession>
<organism evidence="2">
    <name type="scientific">viral metagenome</name>
    <dbReference type="NCBI Taxonomy" id="1070528"/>
    <lineage>
        <taxon>unclassified sequences</taxon>
        <taxon>metagenomes</taxon>
        <taxon>organismal metagenomes</taxon>
    </lineage>
</organism>
<evidence type="ECO:0000256" key="1">
    <source>
        <dbReference type="SAM" id="MobiDB-lite"/>
    </source>
</evidence>